<dbReference type="GO" id="GO:0008611">
    <property type="term" value="P:ether lipid biosynthetic process"/>
    <property type="evidence" value="ECO:0007669"/>
    <property type="project" value="UniProtKB-UniPathway"/>
</dbReference>
<dbReference type="PANTHER" id="PTHR46568:SF1">
    <property type="entry name" value="ALKYLDIHYDROXYACETONEPHOSPHATE SYNTHASE, PEROXISOMAL"/>
    <property type="match status" value="1"/>
</dbReference>
<evidence type="ECO:0000259" key="17">
    <source>
        <dbReference type="PROSITE" id="PS51387"/>
    </source>
</evidence>
<dbReference type="InterPro" id="IPR016167">
    <property type="entry name" value="FAD-bd_PCMH_sub1"/>
</dbReference>
<feature type="binding site" evidence="14">
    <location>
        <begin position="160"/>
        <end position="166"/>
    </location>
    <ligand>
        <name>FAD</name>
        <dbReference type="ChEBI" id="CHEBI:57692"/>
    </ligand>
</feature>
<comment type="subcellular location">
    <subcellularLocation>
        <location evidence="2 16">Peroxisome</location>
    </subcellularLocation>
</comment>
<comment type="pathway">
    <text evidence="3 16">Glycerolipid metabolism; ether lipid biosynthesis.</text>
</comment>
<evidence type="ECO:0000256" key="5">
    <source>
        <dbReference type="ARBA" id="ARBA00008000"/>
    </source>
</evidence>
<evidence type="ECO:0000256" key="9">
    <source>
        <dbReference type="ARBA" id="ARBA00022630"/>
    </source>
</evidence>
<dbReference type="SUPFAM" id="SSF56176">
    <property type="entry name" value="FAD-binding/transporter-associated domain-like"/>
    <property type="match status" value="1"/>
</dbReference>
<name>A0A0B2VFI5_TOXCA</name>
<evidence type="ECO:0000256" key="12">
    <source>
        <dbReference type="ARBA" id="ARBA00023098"/>
    </source>
</evidence>
<keyword evidence="9 16" id="KW-0285">Flavoprotein</keyword>
<dbReference type="InterPro" id="IPR006094">
    <property type="entry name" value="Oxid_FAD_bind_N"/>
</dbReference>
<dbReference type="Gene3D" id="3.30.43.10">
    <property type="entry name" value="Uridine Diphospho-n-acetylenolpyruvylglucosamine Reductase, domain 2"/>
    <property type="match status" value="1"/>
</dbReference>
<keyword evidence="12 16" id="KW-0443">Lipid metabolism</keyword>
<evidence type="ECO:0000256" key="7">
    <source>
        <dbReference type="ARBA" id="ARBA00012385"/>
    </source>
</evidence>
<keyword evidence="13 16" id="KW-0576">Peroxisome</keyword>
<dbReference type="InterPro" id="IPR036318">
    <property type="entry name" value="FAD-bd_PCMH-like_sf"/>
</dbReference>
<keyword evidence="19" id="KW-1185">Reference proteome</keyword>
<evidence type="ECO:0000256" key="14">
    <source>
        <dbReference type="PIRSR" id="PIRSR625650-3"/>
    </source>
</evidence>
<evidence type="ECO:0000256" key="10">
    <source>
        <dbReference type="ARBA" id="ARBA00022679"/>
    </source>
</evidence>
<dbReference type="OMA" id="HECRAPR"/>
<dbReference type="Pfam" id="PF02913">
    <property type="entry name" value="FAD-oxidase_C"/>
    <property type="match status" value="1"/>
</dbReference>
<protein>
    <recommendedName>
        <fullName evidence="7 16">Alkylglycerone-phosphate synthase</fullName>
        <shortName evidence="16">Alkyl-DHAP synthase</shortName>
        <ecNumber evidence="7 16">2.5.1.26</ecNumber>
    </recommendedName>
</protein>
<dbReference type="EC" id="2.5.1.26" evidence="7 16"/>
<sequence length="390" mass="43830">MATHVQQFNVPQCYRDKILKWNGWGYNDSAFILENGVVKFTGSRYDMSGTKMPQFRPWFEANIGVRIDYVTPSQARTDLIAPEPINNQEFIDYLRANDIAYSNAAQHRIARSHGHTVHDIVRLRHGKLERIPDLVVWPNSEQQVVKVVEAANQFNVVIIPIGGGTSVSNALECPSEEKRSICSLDMAIMDKILWIDDSNFLCRAQAGIIGQSLERQLNAKGYTCGHEPDSIEFSSLGGWVATRASGMKKNKYGNIEDLLVHVNMVTAKGVIRKHCQVEVPRISSGPDLHHVILGSEGTLGVITEVTIKIFPLPEVKKYGSFVFPTFGHGVDFFREVAKQQCQPASLRLMDNEQFMMGQALKSEVKSFWESLSTKLAKIYLTKWKGFKVIS</sequence>
<keyword evidence="11 14" id="KW-0274">FAD</keyword>
<feature type="site" description="Important for enzyme activity" evidence="15">
    <location>
        <position position="347"/>
    </location>
</feature>
<dbReference type="OrthoDB" id="7786253at2759"/>
<dbReference type="Gene3D" id="3.30.160.650">
    <property type="match status" value="1"/>
</dbReference>
<dbReference type="InterPro" id="IPR016169">
    <property type="entry name" value="FAD-bd_PCMH_sub2"/>
</dbReference>
<comment type="subunit">
    <text evidence="6 16">Homodimer.</text>
</comment>
<proteinExistence type="inferred from homology"/>
<keyword evidence="8 16" id="KW-0444">Lipid biosynthesis</keyword>
<evidence type="ECO:0000256" key="13">
    <source>
        <dbReference type="ARBA" id="ARBA00023140"/>
    </source>
</evidence>
<dbReference type="InterPro" id="IPR016166">
    <property type="entry name" value="FAD-bd_PCMH"/>
</dbReference>
<dbReference type="GO" id="GO:0008609">
    <property type="term" value="F:alkylglycerone-phosphate synthase activity"/>
    <property type="evidence" value="ECO:0007669"/>
    <property type="project" value="UniProtKB-EC"/>
</dbReference>
<dbReference type="Gene3D" id="3.30.465.10">
    <property type="match status" value="1"/>
</dbReference>
<comment type="similarity">
    <text evidence="5 16">Belongs to the FAD-binding oxidoreductase/transferase type 4 family.</text>
</comment>
<dbReference type="AlphaFoldDB" id="A0A0B2VFI5"/>
<reference evidence="18 19" key="1">
    <citation type="submission" date="2014-11" db="EMBL/GenBank/DDBJ databases">
        <title>Genetic blueprint of the zoonotic pathogen Toxocara canis.</title>
        <authorList>
            <person name="Zhu X.-Q."/>
            <person name="Korhonen P.K."/>
            <person name="Cai H."/>
            <person name="Young N.D."/>
            <person name="Nejsum P."/>
            <person name="von Samson-Himmelstjerna G."/>
            <person name="Boag P.R."/>
            <person name="Tan P."/>
            <person name="Li Q."/>
            <person name="Min J."/>
            <person name="Yang Y."/>
            <person name="Wang X."/>
            <person name="Fang X."/>
            <person name="Hall R.S."/>
            <person name="Hofmann A."/>
            <person name="Sternberg P.W."/>
            <person name="Jex A.R."/>
            <person name="Gasser R.B."/>
        </authorList>
    </citation>
    <scope>NUCLEOTIDE SEQUENCE [LARGE SCALE GENOMIC DNA]</scope>
    <source>
        <strain evidence="18">PN_DK_2014</strain>
    </source>
</reference>
<evidence type="ECO:0000256" key="3">
    <source>
        <dbReference type="ARBA" id="ARBA00004670"/>
    </source>
</evidence>
<keyword evidence="10 16" id="KW-0808">Transferase</keyword>
<evidence type="ECO:0000256" key="1">
    <source>
        <dbReference type="ARBA" id="ARBA00001974"/>
    </source>
</evidence>
<dbReference type="Pfam" id="PF01565">
    <property type="entry name" value="FAD_binding_4"/>
    <property type="match status" value="1"/>
</dbReference>
<organism evidence="18 19">
    <name type="scientific">Toxocara canis</name>
    <name type="common">Canine roundworm</name>
    <dbReference type="NCBI Taxonomy" id="6265"/>
    <lineage>
        <taxon>Eukaryota</taxon>
        <taxon>Metazoa</taxon>
        <taxon>Ecdysozoa</taxon>
        <taxon>Nematoda</taxon>
        <taxon>Chromadorea</taxon>
        <taxon>Rhabditida</taxon>
        <taxon>Spirurina</taxon>
        <taxon>Ascaridomorpha</taxon>
        <taxon>Ascaridoidea</taxon>
        <taxon>Toxocaridae</taxon>
        <taxon>Toxocara</taxon>
    </lineage>
</organism>
<evidence type="ECO:0000313" key="18">
    <source>
        <dbReference type="EMBL" id="KHN82286.1"/>
    </source>
</evidence>
<evidence type="ECO:0000256" key="11">
    <source>
        <dbReference type="ARBA" id="ARBA00022827"/>
    </source>
</evidence>
<evidence type="ECO:0000256" key="2">
    <source>
        <dbReference type="ARBA" id="ARBA00004275"/>
    </source>
</evidence>
<dbReference type="InterPro" id="IPR004113">
    <property type="entry name" value="FAD-bd_oxidored_4_C"/>
</dbReference>
<accession>A0A0B2VFI5</accession>
<feature type="domain" description="FAD-binding PCMH-type" evidence="17">
    <location>
        <begin position="128"/>
        <end position="312"/>
    </location>
</feature>
<evidence type="ECO:0000256" key="6">
    <source>
        <dbReference type="ARBA" id="ARBA00011738"/>
    </source>
</evidence>
<dbReference type="GO" id="GO:0071949">
    <property type="term" value="F:FAD binding"/>
    <property type="evidence" value="ECO:0007669"/>
    <property type="project" value="InterPro"/>
</dbReference>
<evidence type="ECO:0000256" key="16">
    <source>
        <dbReference type="RuleBase" id="RU363113"/>
    </source>
</evidence>
<dbReference type="FunFam" id="3.30.43.10:FF:000003">
    <property type="entry name" value="Alkylglycerone-phosphate synthase"/>
    <property type="match status" value="1"/>
</dbReference>
<evidence type="ECO:0000256" key="15">
    <source>
        <dbReference type="PIRSR" id="PIRSR625650-4"/>
    </source>
</evidence>
<dbReference type="EMBL" id="JPKZ01001386">
    <property type="protein sequence ID" value="KHN82286.1"/>
    <property type="molecule type" value="Genomic_DNA"/>
</dbReference>
<feature type="binding site" evidence="14">
    <location>
        <begin position="296"/>
        <end position="302"/>
    </location>
    <ligand>
        <name>FAD</name>
        <dbReference type="ChEBI" id="CHEBI:57692"/>
    </ligand>
</feature>
<dbReference type="PANTHER" id="PTHR46568">
    <property type="entry name" value="ALKYLDIHYDROXYACETONEPHOSPHATE SYNTHASE, PEROXISOMAL"/>
    <property type="match status" value="1"/>
</dbReference>
<dbReference type="PROSITE" id="PS51387">
    <property type="entry name" value="FAD_PCMH"/>
    <property type="match status" value="1"/>
</dbReference>
<evidence type="ECO:0000256" key="8">
    <source>
        <dbReference type="ARBA" id="ARBA00022516"/>
    </source>
</evidence>
<comment type="caution">
    <text evidence="18">The sequence shown here is derived from an EMBL/GenBank/DDBJ whole genome shotgun (WGS) entry which is preliminary data.</text>
</comment>
<dbReference type="UniPathway" id="UPA00781"/>
<dbReference type="InterPro" id="IPR025650">
    <property type="entry name" value="Alkyl-DHAP_Synthase"/>
</dbReference>
<dbReference type="GO" id="GO:0005777">
    <property type="term" value="C:peroxisome"/>
    <property type="evidence" value="ECO:0007669"/>
    <property type="project" value="UniProtKB-SubCell"/>
</dbReference>
<dbReference type="Gene3D" id="3.30.70.3450">
    <property type="match status" value="1"/>
</dbReference>
<comment type="pathway">
    <text evidence="4">Lipid metabolism.</text>
</comment>
<evidence type="ECO:0000313" key="19">
    <source>
        <dbReference type="Proteomes" id="UP000031036"/>
    </source>
</evidence>
<feature type="binding site" evidence="14">
    <location>
        <begin position="242"/>
        <end position="245"/>
    </location>
    <ligand>
        <name>FAD</name>
        <dbReference type="ChEBI" id="CHEBI:57692"/>
    </ligand>
</feature>
<dbReference type="Proteomes" id="UP000031036">
    <property type="component" value="Unassembled WGS sequence"/>
</dbReference>
<gene>
    <name evidence="18" type="primary">ads-1</name>
    <name evidence="18" type="ORF">Tcan_17607</name>
</gene>
<dbReference type="STRING" id="6265.A0A0B2VFI5"/>
<comment type="catalytic activity">
    <reaction evidence="16">
        <text>a long chain fatty alcohol + a 1-acylglycerone 3-phosphate = a 1-O-alkylglycerone 3-phosphate + a long-chain fatty acid + H(+)</text>
        <dbReference type="Rhea" id="RHEA:36171"/>
        <dbReference type="ChEBI" id="CHEBI:15378"/>
        <dbReference type="ChEBI" id="CHEBI:17135"/>
        <dbReference type="ChEBI" id="CHEBI:57534"/>
        <dbReference type="ChEBI" id="CHEBI:57560"/>
        <dbReference type="ChEBI" id="CHEBI:73315"/>
        <dbReference type="EC" id="2.5.1.26"/>
    </reaction>
</comment>
<evidence type="ECO:0000256" key="4">
    <source>
        <dbReference type="ARBA" id="ARBA00005189"/>
    </source>
</evidence>
<comment type="function">
    <text evidence="16">Catalyzes the exchange of an acyl for a long-chain alkyl group and the formation of the ether bond in the biosynthesis of ether phospholipids.</text>
</comment>
<comment type="cofactor">
    <cofactor evidence="1 14 16">
        <name>FAD</name>
        <dbReference type="ChEBI" id="CHEBI:57692"/>
    </cofactor>
</comment>